<evidence type="ECO:0000313" key="1">
    <source>
        <dbReference type="EMBL" id="KEQ08688.1"/>
    </source>
</evidence>
<evidence type="ECO:0000313" key="2">
    <source>
        <dbReference type="Proteomes" id="UP000052167"/>
    </source>
</evidence>
<proteinExistence type="predicted"/>
<name>A0A922NYZ3_9HYPH</name>
<protein>
    <submittedName>
        <fullName evidence="1">Uncharacterized protein</fullName>
    </submittedName>
</protein>
<accession>A0A922NYZ3</accession>
<dbReference type="Proteomes" id="UP000052167">
    <property type="component" value="Unassembled WGS sequence"/>
</dbReference>
<dbReference type="Pfam" id="PF00805">
    <property type="entry name" value="Pentapeptide"/>
    <property type="match status" value="1"/>
</dbReference>
<gene>
    <name evidence="1" type="ORF">GV68_26225</name>
</gene>
<organism evidence="1 2">
    <name type="scientific">Pseudorhizobium pelagicum</name>
    <dbReference type="NCBI Taxonomy" id="1509405"/>
    <lineage>
        <taxon>Bacteria</taxon>
        <taxon>Pseudomonadati</taxon>
        <taxon>Pseudomonadota</taxon>
        <taxon>Alphaproteobacteria</taxon>
        <taxon>Hyphomicrobiales</taxon>
        <taxon>Rhizobiaceae</taxon>
        <taxon>Rhizobium/Agrobacterium group</taxon>
        <taxon>Pseudorhizobium</taxon>
    </lineage>
</organism>
<sequence>MESLSADRAELSGVAISNSNMTNVSLNDADIIESVISDSVLVKANLSNALIIRSQIDAVLGAATLEKALVLESAITTKLPVVYVLNRETLRYDQFGRLRANGSFIRSSSVLIEILENDDQCGVIELNAAELYYSTVTANVESAEILGCFLFVRKGWLIGTTISGKIGIECEGCTIGYSDISIGSTAVVEQSRNEGSITLQMNITNLKDVWAFKSKISGAATNVDMSNARFEKVDMRELDTSGANVSGVHFDDYDRSTNEGADAPDRLLQIFYRGYGQSQRSLEISEGQFDAHVAADETPEQVLERYPPDGFSKAWAWADRPPVGIPDGVAGPLLCDPELRLQRDVMSEGTIPEGCGL</sequence>
<dbReference type="EMBL" id="JOKJ01000009">
    <property type="protein sequence ID" value="KEQ08688.1"/>
    <property type="molecule type" value="Genomic_DNA"/>
</dbReference>
<comment type="caution">
    <text evidence="1">The sequence shown here is derived from an EMBL/GenBank/DDBJ whole genome shotgun (WGS) entry which is preliminary data.</text>
</comment>
<dbReference type="AlphaFoldDB" id="A0A922NYZ3"/>
<dbReference type="InterPro" id="IPR001646">
    <property type="entry name" value="5peptide_repeat"/>
</dbReference>
<reference evidence="1 2" key="1">
    <citation type="submission" date="2014-06" db="EMBL/GenBank/DDBJ databases">
        <title>Rhizobium pelagicum/R2-400B4.</title>
        <authorList>
            <person name="Kimes N.E."/>
            <person name="Lopez-Perez M."/>
        </authorList>
    </citation>
    <scope>NUCLEOTIDE SEQUENCE [LARGE SCALE GENOMIC DNA]</scope>
    <source>
        <strain evidence="1 2">R2-400B4</strain>
    </source>
</reference>
<keyword evidence="2" id="KW-1185">Reference proteome</keyword>
<dbReference type="Gene3D" id="2.160.20.80">
    <property type="entry name" value="E3 ubiquitin-protein ligase SopA"/>
    <property type="match status" value="1"/>
</dbReference>
<dbReference type="SUPFAM" id="SSF141571">
    <property type="entry name" value="Pentapeptide repeat-like"/>
    <property type="match status" value="1"/>
</dbReference>